<keyword evidence="3" id="KW-1185">Reference proteome</keyword>
<dbReference type="EMBL" id="VIEB01001047">
    <property type="protein sequence ID" value="TQD76174.1"/>
    <property type="molecule type" value="Genomic_DNA"/>
</dbReference>
<proteinExistence type="predicted"/>
<gene>
    <name evidence="2" type="ORF">C1H46_038290</name>
</gene>
<accession>A0A540KPM1</accession>
<organism evidence="2 3">
    <name type="scientific">Malus baccata</name>
    <name type="common">Siberian crab apple</name>
    <name type="synonym">Pyrus baccata</name>
    <dbReference type="NCBI Taxonomy" id="106549"/>
    <lineage>
        <taxon>Eukaryota</taxon>
        <taxon>Viridiplantae</taxon>
        <taxon>Streptophyta</taxon>
        <taxon>Embryophyta</taxon>
        <taxon>Tracheophyta</taxon>
        <taxon>Spermatophyta</taxon>
        <taxon>Magnoliopsida</taxon>
        <taxon>eudicotyledons</taxon>
        <taxon>Gunneridae</taxon>
        <taxon>Pentapetalae</taxon>
        <taxon>rosids</taxon>
        <taxon>fabids</taxon>
        <taxon>Rosales</taxon>
        <taxon>Rosaceae</taxon>
        <taxon>Amygdaloideae</taxon>
        <taxon>Maleae</taxon>
        <taxon>Malus</taxon>
    </lineage>
</organism>
<evidence type="ECO:0000256" key="1">
    <source>
        <dbReference type="SAM" id="SignalP"/>
    </source>
</evidence>
<feature type="chain" id="PRO_5021980497" evidence="1">
    <location>
        <begin position="21"/>
        <end position="71"/>
    </location>
</feature>
<evidence type="ECO:0000313" key="2">
    <source>
        <dbReference type="EMBL" id="TQD76174.1"/>
    </source>
</evidence>
<comment type="caution">
    <text evidence="2">The sequence shown here is derived from an EMBL/GenBank/DDBJ whole genome shotgun (WGS) entry which is preliminary data.</text>
</comment>
<keyword evidence="1" id="KW-0732">Signal</keyword>
<protein>
    <submittedName>
        <fullName evidence="2">Uncharacterized protein</fullName>
    </submittedName>
</protein>
<sequence>MKRKGENGALLLCFLLVIDLLNENDEFGKAEAAPKQPSKWDWSQVSRGCQIGDWGWLVKSVNHGFSEIWNL</sequence>
<feature type="signal peptide" evidence="1">
    <location>
        <begin position="1"/>
        <end position="20"/>
    </location>
</feature>
<dbReference type="AlphaFoldDB" id="A0A540KPM1"/>
<name>A0A540KPM1_MALBA</name>
<evidence type="ECO:0000313" key="3">
    <source>
        <dbReference type="Proteomes" id="UP000315295"/>
    </source>
</evidence>
<reference evidence="2 3" key="1">
    <citation type="journal article" date="2019" name="G3 (Bethesda)">
        <title>Sequencing of a Wild Apple (Malus baccata) Genome Unravels the Differences Between Cultivated and Wild Apple Species Regarding Disease Resistance and Cold Tolerance.</title>
        <authorList>
            <person name="Chen X."/>
        </authorList>
    </citation>
    <scope>NUCLEOTIDE SEQUENCE [LARGE SCALE GENOMIC DNA]</scope>
    <source>
        <strain evidence="3">cv. Shandingzi</strain>
        <tissue evidence="2">Leaves</tissue>
    </source>
</reference>
<dbReference type="Proteomes" id="UP000315295">
    <property type="component" value="Unassembled WGS sequence"/>
</dbReference>